<name>A0A0E9QPT8_ANGAN</name>
<sequence length="30" mass="3412">MGPPMVSVPLSRNQHNQVRFSCVNRDLCIL</sequence>
<evidence type="ECO:0000313" key="1">
    <source>
        <dbReference type="EMBL" id="JAH18951.1"/>
    </source>
</evidence>
<reference evidence="1" key="1">
    <citation type="submission" date="2014-11" db="EMBL/GenBank/DDBJ databases">
        <authorList>
            <person name="Amaro Gonzalez C."/>
        </authorList>
    </citation>
    <scope>NUCLEOTIDE SEQUENCE</scope>
</reference>
<reference evidence="1" key="2">
    <citation type="journal article" date="2015" name="Fish Shellfish Immunol.">
        <title>Early steps in the European eel (Anguilla anguilla)-Vibrio vulnificus interaction in the gills: Role of the RtxA13 toxin.</title>
        <authorList>
            <person name="Callol A."/>
            <person name="Pajuelo D."/>
            <person name="Ebbesson L."/>
            <person name="Teles M."/>
            <person name="MacKenzie S."/>
            <person name="Amaro C."/>
        </authorList>
    </citation>
    <scope>NUCLEOTIDE SEQUENCE</scope>
</reference>
<accession>A0A0E9QPT8</accession>
<dbReference type="EMBL" id="GBXM01089626">
    <property type="protein sequence ID" value="JAH18951.1"/>
    <property type="molecule type" value="Transcribed_RNA"/>
</dbReference>
<organism evidence="1">
    <name type="scientific">Anguilla anguilla</name>
    <name type="common">European freshwater eel</name>
    <name type="synonym">Muraena anguilla</name>
    <dbReference type="NCBI Taxonomy" id="7936"/>
    <lineage>
        <taxon>Eukaryota</taxon>
        <taxon>Metazoa</taxon>
        <taxon>Chordata</taxon>
        <taxon>Craniata</taxon>
        <taxon>Vertebrata</taxon>
        <taxon>Euteleostomi</taxon>
        <taxon>Actinopterygii</taxon>
        <taxon>Neopterygii</taxon>
        <taxon>Teleostei</taxon>
        <taxon>Anguilliformes</taxon>
        <taxon>Anguillidae</taxon>
        <taxon>Anguilla</taxon>
    </lineage>
</organism>
<protein>
    <submittedName>
        <fullName evidence="1">Uncharacterized protein</fullName>
    </submittedName>
</protein>
<proteinExistence type="predicted"/>
<dbReference type="AlphaFoldDB" id="A0A0E9QPT8"/>